<organism evidence="3 4">
    <name type="scientific">Arsenophonus nasoniae</name>
    <name type="common">son-killer infecting Nasonia vitripennis</name>
    <dbReference type="NCBI Taxonomy" id="638"/>
    <lineage>
        <taxon>Bacteria</taxon>
        <taxon>Pseudomonadati</taxon>
        <taxon>Pseudomonadota</taxon>
        <taxon>Gammaproteobacteria</taxon>
        <taxon>Enterobacterales</taxon>
        <taxon>Morganellaceae</taxon>
        <taxon>Arsenophonus</taxon>
    </lineage>
</organism>
<dbReference type="NCBIfam" id="NF006509">
    <property type="entry name" value="PRK08945.1"/>
    <property type="match status" value="1"/>
</dbReference>
<dbReference type="InterPro" id="IPR002347">
    <property type="entry name" value="SDR_fam"/>
</dbReference>
<gene>
    <name evidence="3" type="ORF">QE210_08505</name>
</gene>
<dbReference type="RefSeq" id="WP_280626160.1">
    <property type="nucleotide sequence ID" value="NZ_CP123504.1"/>
</dbReference>
<evidence type="ECO:0000256" key="2">
    <source>
        <dbReference type="ARBA" id="ARBA00023002"/>
    </source>
</evidence>
<reference evidence="3" key="1">
    <citation type="submission" date="2023-04" db="EMBL/GenBank/DDBJ databases">
        <title>Genome dynamics across the evolutionary transition to endosymbiosis.</title>
        <authorList>
            <person name="Siozios S."/>
            <person name="Nadal-Jimenez P."/>
            <person name="Azagi T."/>
            <person name="Sprong H."/>
            <person name="Frost C.L."/>
            <person name="Parratt S.R."/>
            <person name="Taylor G."/>
            <person name="Brettell L."/>
            <person name="Lew K.C."/>
            <person name="Croft L."/>
            <person name="King K.C."/>
            <person name="Brockhurst M.A."/>
            <person name="Hypsa V."/>
            <person name="Novakova E."/>
            <person name="Darby A.C."/>
            <person name="Hurst G.D.D."/>
        </authorList>
    </citation>
    <scope>NUCLEOTIDE SEQUENCE</scope>
    <source>
        <strain evidence="3">APv</strain>
    </source>
</reference>
<dbReference type="EMBL" id="CP123504">
    <property type="protein sequence ID" value="WGM03084.1"/>
    <property type="molecule type" value="Genomic_DNA"/>
</dbReference>
<evidence type="ECO:0000313" key="4">
    <source>
        <dbReference type="Proteomes" id="UP001177595"/>
    </source>
</evidence>
<dbReference type="GO" id="GO:0016491">
    <property type="term" value="F:oxidoreductase activity"/>
    <property type="evidence" value="ECO:0007669"/>
    <property type="project" value="UniProtKB-KW"/>
</dbReference>
<name>A0AA95KET2_9GAMM</name>
<evidence type="ECO:0000256" key="1">
    <source>
        <dbReference type="ARBA" id="ARBA00006484"/>
    </source>
</evidence>
<evidence type="ECO:0000313" key="3">
    <source>
        <dbReference type="EMBL" id="WGM03084.1"/>
    </source>
</evidence>
<dbReference type="PRINTS" id="PR00081">
    <property type="entry name" value="GDHRDH"/>
</dbReference>
<comment type="similarity">
    <text evidence="1">Belongs to the short-chain dehydrogenases/reductases (SDR) family.</text>
</comment>
<dbReference type="PANTHER" id="PTHR42901">
    <property type="entry name" value="ALCOHOL DEHYDROGENASE"/>
    <property type="match status" value="1"/>
</dbReference>
<dbReference type="SUPFAM" id="SSF51735">
    <property type="entry name" value="NAD(P)-binding Rossmann-fold domains"/>
    <property type="match status" value="1"/>
</dbReference>
<proteinExistence type="inferred from homology"/>
<dbReference type="Proteomes" id="UP001177595">
    <property type="component" value="Chromosome"/>
</dbReference>
<dbReference type="PROSITE" id="PS00061">
    <property type="entry name" value="ADH_SHORT"/>
    <property type="match status" value="1"/>
</dbReference>
<keyword evidence="2" id="KW-0560">Oxidoreductase</keyword>
<sequence length="256" mass="28276">MLHYQAKADLLNQKNILITGAGDGIGREAALTYSSYGANLILVGRTLAKLEHVKQEIISNSKFIPSVSIYPLDLLTITESQCHELATDINQNYTYLDGVLHNASILGKIAPIIDQPIKLWHDVMQVNVNATFMLTQALLPLLLQAPNSSLIFTTSSVGRRGRANWGAYSVSKFATEGLMQVLSDEYKETNLRVNCINPGGTRTQMRADAFPSEDPMKLKTPQEIMPLYLYLMGEDSIKESGISFDAQPNRKPGVAY</sequence>
<dbReference type="InterPro" id="IPR020904">
    <property type="entry name" value="Sc_DH/Rdtase_CS"/>
</dbReference>
<dbReference type="Gene3D" id="3.40.50.720">
    <property type="entry name" value="NAD(P)-binding Rossmann-like Domain"/>
    <property type="match status" value="1"/>
</dbReference>
<dbReference type="InterPro" id="IPR036291">
    <property type="entry name" value="NAD(P)-bd_dom_sf"/>
</dbReference>
<accession>A0AA95KET2</accession>
<protein>
    <submittedName>
        <fullName evidence="3">YciK family oxidoreductase</fullName>
    </submittedName>
</protein>
<dbReference type="AlphaFoldDB" id="A0AA95KET2"/>
<dbReference type="PANTHER" id="PTHR42901:SF1">
    <property type="entry name" value="ALCOHOL DEHYDROGENASE"/>
    <property type="match status" value="1"/>
</dbReference>
<dbReference type="Pfam" id="PF00106">
    <property type="entry name" value="adh_short"/>
    <property type="match status" value="1"/>
</dbReference>